<dbReference type="PANTHER" id="PTHR31646:SF1">
    <property type="entry name" value="ALPHA-1,2-MANNOSYLTRANSFERASE MNN2"/>
    <property type="match status" value="1"/>
</dbReference>
<evidence type="ECO:0000256" key="1">
    <source>
        <dbReference type="ARBA" id="ARBA00004394"/>
    </source>
</evidence>
<dbReference type="EMBL" id="JBHUMB010000005">
    <property type="protein sequence ID" value="MFD2742460.1"/>
    <property type="molecule type" value="Genomic_DNA"/>
</dbReference>
<dbReference type="InterPro" id="IPR029044">
    <property type="entry name" value="Nucleotide-diphossugar_trans"/>
</dbReference>
<name>A0ABW5UA26_9SPHI</name>
<dbReference type="SUPFAM" id="SSF53448">
    <property type="entry name" value="Nucleotide-diphospho-sugar transferases"/>
    <property type="match status" value="1"/>
</dbReference>
<evidence type="ECO:0000256" key="6">
    <source>
        <dbReference type="ARBA" id="ARBA00022989"/>
    </source>
</evidence>
<dbReference type="PANTHER" id="PTHR31646">
    <property type="entry name" value="ALPHA-1,2-MANNOSYLTRANSFERASE MNN2"/>
    <property type="match status" value="1"/>
</dbReference>
<dbReference type="InterPro" id="IPR022751">
    <property type="entry name" value="Alpha_mannosyltransferase"/>
</dbReference>
<keyword evidence="3" id="KW-0808">Transferase</keyword>
<dbReference type="RefSeq" id="WP_066754191.1">
    <property type="nucleotide sequence ID" value="NZ_JBHUMB010000005.1"/>
</dbReference>
<gene>
    <name evidence="10" type="ORF">ACFSQ6_03555</name>
</gene>
<evidence type="ECO:0000256" key="2">
    <source>
        <dbReference type="ARBA" id="ARBA00004606"/>
    </source>
</evidence>
<keyword evidence="6" id="KW-1133">Transmembrane helix</keyword>
<comment type="caution">
    <text evidence="10">The sequence shown here is derived from an EMBL/GenBank/DDBJ whole genome shotgun (WGS) entry which is preliminary data.</text>
</comment>
<evidence type="ECO:0000313" key="11">
    <source>
        <dbReference type="Proteomes" id="UP001597418"/>
    </source>
</evidence>
<organism evidence="10 11">
    <name type="scientific">Sphingobacterium populi</name>
    <dbReference type="NCBI Taxonomy" id="1812824"/>
    <lineage>
        <taxon>Bacteria</taxon>
        <taxon>Pseudomonadati</taxon>
        <taxon>Bacteroidota</taxon>
        <taxon>Sphingobacteriia</taxon>
        <taxon>Sphingobacteriales</taxon>
        <taxon>Sphingobacteriaceae</taxon>
        <taxon>Sphingobacterium</taxon>
    </lineage>
</organism>
<keyword evidence="7" id="KW-0333">Golgi apparatus</keyword>
<accession>A0ABW5UA26</accession>
<evidence type="ECO:0000313" key="10">
    <source>
        <dbReference type="EMBL" id="MFD2742460.1"/>
    </source>
</evidence>
<dbReference type="Proteomes" id="UP001597418">
    <property type="component" value="Unassembled WGS sequence"/>
</dbReference>
<dbReference type="Pfam" id="PF11051">
    <property type="entry name" value="Mannosyl_trans3"/>
    <property type="match status" value="2"/>
</dbReference>
<evidence type="ECO:0000256" key="5">
    <source>
        <dbReference type="ARBA" id="ARBA00022968"/>
    </source>
</evidence>
<reference evidence="11" key="1">
    <citation type="journal article" date="2019" name="Int. J. Syst. Evol. Microbiol.">
        <title>The Global Catalogue of Microorganisms (GCM) 10K type strain sequencing project: providing services to taxonomists for standard genome sequencing and annotation.</title>
        <authorList>
            <consortium name="The Broad Institute Genomics Platform"/>
            <consortium name="The Broad Institute Genome Sequencing Center for Infectious Disease"/>
            <person name="Wu L."/>
            <person name="Ma J."/>
        </authorList>
    </citation>
    <scope>NUCLEOTIDE SEQUENCE [LARGE SCALE GENOMIC DNA]</scope>
    <source>
        <strain evidence="11">KCTC 42247</strain>
    </source>
</reference>
<evidence type="ECO:0000256" key="3">
    <source>
        <dbReference type="ARBA" id="ARBA00022679"/>
    </source>
</evidence>
<dbReference type="Gene3D" id="3.90.550.10">
    <property type="entry name" value="Spore Coat Polysaccharide Biosynthesis Protein SpsA, Chain A"/>
    <property type="match status" value="1"/>
</dbReference>
<evidence type="ECO:0000256" key="7">
    <source>
        <dbReference type="ARBA" id="ARBA00023034"/>
    </source>
</evidence>
<keyword evidence="11" id="KW-1185">Reference proteome</keyword>
<protein>
    <submittedName>
        <fullName evidence="10">Uncharacterized protein</fullName>
    </submittedName>
</protein>
<evidence type="ECO:0000256" key="8">
    <source>
        <dbReference type="ARBA" id="ARBA00023136"/>
    </source>
</evidence>
<keyword evidence="5" id="KW-0735">Signal-anchor</keyword>
<evidence type="ECO:0000256" key="4">
    <source>
        <dbReference type="ARBA" id="ARBA00022692"/>
    </source>
</evidence>
<sequence length="380" mass="44138">MKSKIINNTVTSLKYKFDDDNIIALREHQQQFVTEIEDYPSDKYHGEGIVYTAGGVNYVTCAYVSISALRHKGCKLPIEIWYVGNEITSYVITQFDGLDVQFRDLLDYENIKSTGYYLKPLAILHSRFERVLFLDCDNVAYQDPSFLFASDEFNASGAIFWPDYWRTNPENPIWKIIGSPIDCSDIEQESGQLLINKKACWKALNLCVYFNKYSDYYYKLLEGDKDTFRFAWIALETDFIMVPYLPASLGIVEGTSFFGNTMVQHDFSGKILFLHRNLMKWGITLKGEKFWTTLKSFRTDAKKTFVNHKQRGMRTMIDLSGDVDTVEISKDISKLEDICLGYLESWRSSELYLRYIEHMYFVNARFGLRFDSESDLADGK</sequence>
<keyword evidence="8" id="KW-0472">Membrane</keyword>
<comment type="subcellular location">
    <subcellularLocation>
        <location evidence="9">Endomembrane system</location>
        <topology evidence="9">Single-pass membrane protein</topology>
    </subcellularLocation>
    <subcellularLocation>
        <location evidence="1">Golgi apparatus membrane</location>
    </subcellularLocation>
    <subcellularLocation>
        <location evidence="2">Membrane</location>
        <topology evidence="2">Single-pass type II membrane protein</topology>
    </subcellularLocation>
</comment>
<proteinExistence type="predicted"/>
<keyword evidence="4" id="KW-0812">Transmembrane</keyword>
<evidence type="ECO:0000256" key="9">
    <source>
        <dbReference type="ARBA" id="ARBA00037847"/>
    </source>
</evidence>